<comment type="caution">
    <text evidence="1">The sequence shown here is derived from an EMBL/GenBank/DDBJ whole genome shotgun (WGS) entry which is preliminary data.</text>
</comment>
<name>A0ABS8WHB7_DATST</name>
<reference evidence="1 2" key="1">
    <citation type="journal article" date="2021" name="BMC Genomics">
        <title>Datura genome reveals duplications of psychoactive alkaloid biosynthetic genes and high mutation rate following tissue culture.</title>
        <authorList>
            <person name="Rajewski A."/>
            <person name="Carter-House D."/>
            <person name="Stajich J."/>
            <person name="Litt A."/>
        </authorList>
    </citation>
    <scope>NUCLEOTIDE SEQUENCE [LARGE SCALE GENOMIC DNA]</scope>
    <source>
        <strain evidence="1">AR-01</strain>
    </source>
</reference>
<proteinExistence type="predicted"/>
<sequence>TDGGEVSVPLEEESDGLASLFRPADLLSIFCQLSACSADLREFLSPGTTCLFSAAITVSDFSNH</sequence>
<dbReference type="EMBL" id="JACEIK010006871">
    <property type="protein sequence ID" value="MCE3049409.1"/>
    <property type="molecule type" value="Genomic_DNA"/>
</dbReference>
<evidence type="ECO:0000313" key="1">
    <source>
        <dbReference type="EMBL" id="MCE3049409.1"/>
    </source>
</evidence>
<protein>
    <submittedName>
        <fullName evidence="1">Uncharacterized protein</fullName>
    </submittedName>
</protein>
<dbReference type="Proteomes" id="UP000823775">
    <property type="component" value="Unassembled WGS sequence"/>
</dbReference>
<accession>A0ABS8WHB7</accession>
<keyword evidence="2" id="KW-1185">Reference proteome</keyword>
<organism evidence="1 2">
    <name type="scientific">Datura stramonium</name>
    <name type="common">Jimsonweed</name>
    <name type="synonym">Common thornapple</name>
    <dbReference type="NCBI Taxonomy" id="4076"/>
    <lineage>
        <taxon>Eukaryota</taxon>
        <taxon>Viridiplantae</taxon>
        <taxon>Streptophyta</taxon>
        <taxon>Embryophyta</taxon>
        <taxon>Tracheophyta</taxon>
        <taxon>Spermatophyta</taxon>
        <taxon>Magnoliopsida</taxon>
        <taxon>eudicotyledons</taxon>
        <taxon>Gunneridae</taxon>
        <taxon>Pentapetalae</taxon>
        <taxon>asterids</taxon>
        <taxon>lamiids</taxon>
        <taxon>Solanales</taxon>
        <taxon>Solanaceae</taxon>
        <taxon>Solanoideae</taxon>
        <taxon>Datureae</taxon>
        <taxon>Datura</taxon>
    </lineage>
</organism>
<feature type="non-terminal residue" evidence="1">
    <location>
        <position position="1"/>
    </location>
</feature>
<evidence type="ECO:0000313" key="2">
    <source>
        <dbReference type="Proteomes" id="UP000823775"/>
    </source>
</evidence>
<gene>
    <name evidence="1" type="ORF">HAX54_044785</name>
</gene>